<dbReference type="InterPro" id="IPR036890">
    <property type="entry name" value="HATPase_C_sf"/>
</dbReference>
<protein>
    <recommendedName>
        <fullName evidence="3">histidine kinase</fullName>
        <ecNumber evidence="3">2.7.13.3</ecNumber>
    </recommendedName>
</protein>
<keyword evidence="10" id="KW-0067">ATP-binding</keyword>
<keyword evidence="12" id="KW-0902">Two-component regulatory system</keyword>
<dbReference type="Pfam" id="PF00989">
    <property type="entry name" value="PAS"/>
    <property type="match status" value="1"/>
</dbReference>
<dbReference type="NCBIfam" id="TIGR00229">
    <property type="entry name" value="sensory_box"/>
    <property type="match status" value="2"/>
</dbReference>
<dbReference type="PROSITE" id="PS50109">
    <property type="entry name" value="HIS_KIN"/>
    <property type="match status" value="1"/>
</dbReference>
<evidence type="ECO:0000259" key="18">
    <source>
        <dbReference type="PROSITE" id="PS50113"/>
    </source>
</evidence>
<comment type="catalytic activity">
    <reaction evidence="1">
        <text>ATP + protein L-histidine = ADP + protein N-phospho-L-histidine.</text>
        <dbReference type="EC" id="2.7.13.3"/>
    </reaction>
</comment>
<dbReference type="Gene3D" id="1.10.287.130">
    <property type="match status" value="1"/>
</dbReference>
<feature type="domain" description="PAC" evidence="18">
    <location>
        <begin position="467"/>
        <end position="518"/>
    </location>
</feature>
<reference evidence="19 20" key="1">
    <citation type="submission" date="2013-11" db="EMBL/GenBank/DDBJ databases">
        <title>Metagenomic analysis of a methanogenic consortium involved in long chain n-alkane degradation.</title>
        <authorList>
            <person name="Davidova I.A."/>
            <person name="Callaghan A.V."/>
            <person name="Wawrik B."/>
            <person name="Pruitt S."/>
            <person name="Marks C."/>
            <person name="Duncan K.E."/>
            <person name="Suflita J.M."/>
        </authorList>
    </citation>
    <scope>NUCLEOTIDE SEQUENCE [LARGE SCALE GENOMIC DNA]</scope>
    <source>
        <strain evidence="19 20">SPR</strain>
    </source>
</reference>
<evidence type="ECO:0000256" key="9">
    <source>
        <dbReference type="ARBA" id="ARBA00022777"/>
    </source>
</evidence>
<dbReference type="SMART" id="SM00091">
    <property type="entry name" value="PAS"/>
    <property type="match status" value="2"/>
</dbReference>
<dbReference type="InterPro" id="IPR003594">
    <property type="entry name" value="HATPase_dom"/>
</dbReference>
<dbReference type="Pfam" id="PF00512">
    <property type="entry name" value="HisKA"/>
    <property type="match status" value="1"/>
</dbReference>
<dbReference type="PROSITE" id="PS50112">
    <property type="entry name" value="PAS"/>
    <property type="match status" value="2"/>
</dbReference>
<dbReference type="SMART" id="SM00448">
    <property type="entry name" value="REC"/>
    <property type="match status" value="1"/>
</dbReference>
<dbReference type="InterPro" id="IPR011006">
    <property type="entry name" value="CheY-like_superfamily"/>
</dbReference>
<dbReference type="PANTHER" id="PTHR43065">
    <property type="entry name" value="SENSOR HISTIDINE KINASE"/>
    <property type="match status" value="1"/>
</dbReference>
<dbReference type="SUPFAM" id="SSF55785">
    <property type="entry name" value="PYP-like sensor domain (PAS domain)"/>
    <property type="match status" value="2"/>
</dbReference>
<feature type="domain" description="PAS" evidence="17">
    <location>
        <begin position="519"/>
        <end position="576"/>
    </location>
</feature>
<dbReference type="CDD" id="cd00082">
    <property type="entry name" value="HisKA"/>
    <property type="match status" value="1"/>
</dbReference>
<evidence type="ECO:0000256" key="7">
    <source>
        <dbReference type="ARBA" id="ARBA00022692"/>
    </source>
</evidence>
<feature type="domain" description="PAS" evidence="17">
    <location>
        <begin position="396"/>
        <end position="440"/>
    </location>
</feature>
<dbReference type="Pfam" id="PF13426">
    <property type="entry name" value="PAS_9"/>
    <property type="match status" value="1"/>
</dbReference>
<dbReference type="CDD" id="cd00130">
    <property type="entry name" value="PAS"/>
    <property type="match status" value="2"/>
</dbReference>
<dbReference type="Gene3D" id="3.40.50.2300">
    <property type="match status" value="1"/>
</dbReference>
<evidence type="ECO:0000256" key="10">
    <source>
        <dbReference type="ARBA" id="ARBA00022840"/>
    </source>
</evidence>
<keyword evidence="9" id="KW-0418">Kinase</keyword>
<dbReference type="SUPFAM" id="SSF55874">
    <property type="entry name" value="ATPase domain of HSP90 chaperone/DNA topoisomerase II/histidine kinase"/>
    <property type="match status" value="1"/>
</dbReference>
<dbReference type="Gene3D" id="3.30.565.10">
    <property type="entry name" value="Histidine kinase-like ATPase, C-terminal domain"/>
    <property type="match status" value="1"/>
</dbReference>
<dbReference type="GO" id="GO:0005524">
    <property type="term" value="F:ATP binding"/>
    <property type="evidence" value="ECO:0007669"/>
    <property type="project" value="UniProtKB-KW"/>
</dbReference>
<dbReference type="InterPro" id="IPR005467">
    <property type="entry name" value="His_kinase_dom"/>
</dbReference>
<evidence type="ECO:0000256" key="8">
    <source>
        <dbReference type="ARBA" id="ARBA00022741"/>
    </source>
</evidence>
<dbReference type="InterPro" id="IPR013767">
    <property type="entry name" value="PAS_fold"/>
</dbReference>
<evidence type="ECO:0000313" key="19">
    <source>
        <dbReference type="EMBL" id="KIX15049.1"/>
    </source>
</evidence>
<evidence type="ECO:0000259" key="17">
    <source>
        <dbReference type="PROSITE" id="PS50112"/>
    </source>
</evidence>
<dbReference type="Proteomes" id="UP000032233">
    <property type="component" value="Unassembled WGS sequence"/>
</dbReference>
<dbReference type="EC" id="2.7.13.3" evidence="3"/>
<dbReference type="InParanoid" id="A0A0D2JA89"/>
<dbReference type="STRING" id="1429043.X474_05885"/>
<dbReference type="PANTHER" id="PTHR43065:SF46">
    <property type="entry name" value="C4-DICARBOXYLATE TRANSPORT SENSOR PROTEIN DCTB"/>
    <property type="match status" value="1"/>
</dbReference>
<dbReference type="InterPro" id="IPR000014">
    <property type="entry name" value="PAS"/>
</dbReference>
<keyword evidence="7 14" id="KW-0812">Transmembrane</keyword>
<dbReference type="InterPro" id="IPR003661">
    <property type="entry name" value="HisK_dim/P_dom"/>
</dbReference>
<feature type="transmembrane region" description="Helical" evidence="14">
    <location>
        <begin position="12"/>
        <end position="34"/>
    </location>
</feature>
<dbReference type="InterPro" id="IPR036097">
    <property type="entry name" value="HisK_dim/P_sf"/>
</dbReference>
<keyword evidence="4" id="KW-1003">Cell membrane</keyword>
<dbReference type="Gene3D" id="3.30.450.20">
    <property type="entry name" value="PAS domain"/>
    <property type="match status" value="2"/>
</dbReference>
<evidence type="ECO:0000256" key="1">
    <source>
        <dbReference type="ARBA" id="ARBA00000085"/>
    </source>
</evidence>
<evidence type="ECO:0000313" key="20">
    <source>
        <dbReference type="Proteomes" id="UP000032233"/>
    </source>
</evidence>
<feature type="domain" description="Histidine kinase" evidence="15">
    <location>
        <begin position="665"/>
        <end position="888"/>
    </location>
</feature>
<evidence type="ECO:0000256" key="3">
    <source>
        <dbReference type="ARBA" id="ARBA00012438"/>
    </source>
</evidence>
<evidence type="ECO:0000259" key="15">
    <source>
        <dbReference type="PROSITE" id="PS50109"/>
    </source>
</evidence>
<keyword evidence="6" id="KW-0808">Transferase</keyword>
<dbReference type="SUPFAM" id="SSF47384">
    <property type="entry name" value="Homodimeric domain of signal transducing histidine kinase"/>
    <property type="match status" value="1"/>
</dbReference>
<accession>A0A0D2JA89</accession>
<evidence type="ECO:0000256" key="13">
    <source>
        <dbReference type="PROSITE-ProRule" id="PRU00169"/>
    </source>
</evidence>
<keyword evidence="14" id="KW-0472">Membrane</keyword>
<evidence type="ECO:0000256" key="2">
    <source>
        <dbReference type="ARBA" id="ARBA00004651"/>
    </source>
</evidence>
<dbReference type="InterPro" id="IPR029151">
    <property type="entry name" value="Sensor-like_sf"/>
</dbReference>
<dbReference type="SUPFAM" id="SSF103190">
    <property type="entry name" value="Sensory domain-like"/>
    <property type="match status" value="1"/>
</dbReference>
<dbReference type="InterPro" id="IPR035965">
    <property type="entry name" value="PAS-like_dom_sf"/>
</dbReference>
<dbReference type="InterPro" id="IPR004358">
    <property type="entry name" value="Sig_transdc_His_kin-like_C"/>
</dbReference>
<evidence type="ECO:0000256" key="14">
    <source>
        <dbReference type="SAM" id="Phobius"/>
    </source>
</evidence>
<dbReference type="OrthoDB" id="45683at2"/>
<keyword evidence="11 14" id="KW-1133">Transmembrane helix</keyword>
<dbReference type="PRINTS" id="PR00344">
    <property type="entry name" value="BCTRLSENSOR"/>
</dbReference>
<dbReference type="SUPFAM" id="SSF52172">
    <property type="entry name" value="CheY-like"/>
    <property type="match status" value="1"/>
</dbReference>
<comment type="caution">
    <text evidence="19">The sequence shown here is derived from an EMBL/GenBank/DDBJ whole genome shotgun (WGS) entry which is preliminary data.</text>
</comment>
<proteinExistence type="predicted"/>
<evidence type="ECO:0000256" key="4">
    <source>
        <dbReference type="ARBA" id="ARBA00022475"/>
    </source>
</evidence>
<gene>
    <name evidence="19" type="ORF">X474_05885</name>
</gene>
<dbReference type="Pfam" id="PF02518">
    <property type="entry name" value="HATPase_c"/>
    <property type="match status" value="1"/>
</dbReference>
<evidence type="ECO:0000256" key="5">
    <source>
        <dbReference type="ARBA" id="ARBA00022553"/>
    </source>
</evidence>
<dbReference type="PROSITE" id="PS50110">
    <property type="entry name" value="RESPONSE_REGULATORY"/>
    <property type="match status" value="1"/>
</dbReference>
<dbReference type="GO" id="GO:0005886">
    <property type="term" value="C:plasma membrane"/>
    <property type="evidence" value="ECO:0007669"/>
    <property type="project" value="UniProtKB-SubCell"/>
</dbReference>
<organism evidence="19 20">
    <name type="scientific">Dethiosulfatarculus sandiegensis</name>
    <dbReference type="NCBI Taxonomy" id="1429043"/>
    <lineage>
        <taxon>Bacteria</taxon>
        <taxon>Pseudomonadati</taxon>
        <taxon>Thermodesulfobacteriota</taxon>
        <taxon>Desulfarculia</taxon>
        <taxon>Desulfarculales</taxon>
        <taxon>Desulfarculaceae</taxon>
        <taxon>Dethiosulfatarculus</taxon>
    </lineage>
</organism>
<dbReference type="InterPro" id="IPR029150">
    <property type="entry name" value="dCache_3"/>
</dbReference>
<keyword evidence="20" id="KW-1185">Reference proteome</keyword>
<dbReference type="SMART" id="SM00086">
    <property type="entry name" value="PAC"/>
    <property type="match status" value="2"/>
</dbReference>
<feature type="domain" description="Response regulatory" evidence="16">
    <location>
        <begin position="913"/>
        <end position="1029"/>
    </location>
</feature>
<evidence type="ECO:0000256" key="11">
    <source>
        <dbReference type="ARBA" id="ARBA00022989"/>
    </source>
</evidence>
<dbReference type="SMART" id="SM00388">
    <property type="entry name" value="HisKA"/>
    <property type="match status" value="1"/>
</dbReference>
<dbReference type="PROSITE" id="PS50113">
    <property type="entry name" value="PAC"/>
    <property type="match status" value="1"/>
</dbReference>
<dbReference type="SMART" id="SM00387">
    <property type="entry name" value="HATPase_c"/>
    <property type="match status" value="1"/>
</dbReference>
<dbReference type="Pfam" id="PF14827">
    <property type="entry name" value="dCache_3"/>
    <property type="match status" value="1"/>
</dbReference>
<dbReference type="EMBL" id="AZAC01000005">
    <property type="protein sequence ID" value="KIX15049.1"/>
    <property type="molecule type" value="Genomic_DNA"/>
</dbReference>
<evidence type="ECO:0000256" key="6">
    <source>
        <dbReference type="ARBA" id="ARBA00022679"/>
    </source>
</evidence>
<dbReference type="GO" id="GO:0000155">
    <property type="term" value="F:phosphorelay sensor kinase activity"/>
    <property type="evidence" value="ECO:0007669"/>
    <property type="project" value="InterPro"/>
</dbReference>
<keyword evidence="5 13" id="KW-0597">Phosphoprotein</keyword>
<dbReference type="AlphaFoldDB" id="A0A0D2JA89"/>
<dbReference type="InterPro" id="IPR000700">
    <property type="entry name" value="PAS-assoc_C"/>
</dbReference>
<sequence>MTLKSPPSVREILWPLALGLLFFTALTIGAAFWVQERNIETQCYMSLDRVEKAYHNLITEHAGILASHLDSLEENPTLRQVFVNEDWNRLSNLAGPLVEKLGHRHQITHLFFISLDKTIILRAHLPHETGDKAEFAILKSAVLKKDFAWGIEIGKFGNLALRVVKPWRIGGLIKGYIMLGSNLGPILDLLKTSLGMEALLLIDKNQLNIDNWQKGHIKKAKNAEWDVLPAQLLAHATLKVDQQLFSQLKNLPSAPKEGIFPLYTKGKTYKASIIDLTDFSGKPVAQLIPLLDFAPLQKNNRKILYLLAITLCCMAAALFAFLQARVKGHDRLLKKTGQDLSREIKERGRAESQLMAHRDRLSVAVEERTRDLHLSNQKLKAQIIEKKHALDALQQSEARYRSIVENSHVGIGIIDDNYRVVYANDMTCRIFGRRARELFGMDLRHIVGSKEVVDRYQSRQQGFEEPNQYQIKIIRPNGEQREIEVIVSLIQGPGGKNWTITQMLDITDRQKVEKELRLSEEKHRNILSSIDEGYFELNLDGKIIFCNDSLARQLNIPKEQLIERRFQEFVDEKTSEIFAILSKDPGNFHQPVIISECEVKKKSEETKIFEISGSIIWDESEIPQGIRGVARDVTQRVKGQREKHKQQAQLNQARKMEAVGALASGVAHDFNNVLQAISAYVELLQTSHDLQSESKDTLAKMDQVIERAAQLVRHLLSFGREDEVETQRLDLNRIILQVADILRHTLPKMIEIETDLSQTPPIIQGEPSRLEQVLMNLGINAKDAMPEGGTLSLSTSLASLGETHLALNPKARPGDHIKLTVSDTGTGMDEMTKEHLFEPFFTTKKPGQGTGLGMATVYGIVNSLNGHIVFESALGKGTTFDIYFPVKKQKQADIPMKTSTPNMQATLSANETTILLVDDEEIILEVAKSLLKDFGYLVHTASNGEAALELIQKDPTAFDAIILDLNMPGIGGHKTLTEILKINPQAKVLIASGYASAEMTRQNLEAGAKAFLNKPFRMKTLTEKLRQVLAQ</sequence>
<dbReference type="CDD" id="cd00156">
    <property type="entry name" value="REC"/>
    <property type="match status" value="1"/>
</dbReference>
<dbReference type="InterPro" id="IPR001789">
    <property type="entry name" value="Sig_transdc_resp-reg_receiver"/>
</dbReference>
<feature type="transmembrane region" description="Helical" evidence="14">
    <location>
        <begin position="303"/>
        <end position="322"/>
    </location>
</feature>
<keyword evidence="8" id="KW-0547">Nucleotide-binding</keyword>
<evidence type="ECO:0000256" key="12">
    <source>
        <dbReference type="ARBA" id="ARBA00023012"/>
    </source>
</evidence>
<name>A0A0D2JA89_9BACT</name>
<evidence type="ECO:0000259" key="16">
    <source>
        <dbReference type="PROSITE" id="PS50110"/>
    </source>
</evidence>
<feature type="modified residue" description="4-aspartylphosphate" evidence="13">
    <location>
        <position position="964"/>
    </location>
</feature>
<dbReference type="RefSeq" id="WP_044347299.1">
    <property type="nucleotide sequence ID" value="NZ_AZAC01000005.1"/>
</dbReference>
<dbReference type="InterPro" id="IPR001610">
    <property type="entry name" value="PAC"/>
</dbReference>
<comment type="subcellular location">
    <subcellularLocation>
        <location evidence="2">Cell membrane</location>
        <topology evidence="2">Multi-pass membrane protein</topology>
    </subcellularLocation>
</comment>
<dbReference type="Pfam" id="PF00072">
    <property type="entry name" value="Response_reg"/>
    <property type="match status" value="1"/>
</dbReference>
<dbReference type="GO" id="GO:0006355">
    <property type="term" value="P:regulation of DNA-templated transcription"/>
    <property type="evidence" value="ECO:0007669"/>
    <property type="project" value="InterPro"/>
</dbReference>